<accession>A0A8J7Q1W4</accession>
<comment type="caution">
    <text evidence="1">The sequence shown here is derived from an EMBL/GenBank/DDBJ whole genome shotgun (WGS) entry which is preliminary data.</text>
</comment>
<sequence>MSPKTKLFLGAADRVVTTLLVVTVKTNQVLAETAYECLGAVPDTRGTQVHEPGAGSQEKIERALGDLKSRFRV</sequence>
<dbReference type="AlphaFoldDB" id="A0A8J7Q1W4"/>
<protein>
    <submittedName>
        <fullName evidence="1">Uncharacterized protein</fullName>
    </submittedName>
</protein>
<name>A0A8J7Q1W4_9BACT</name>
<organism evidence="1 2">
    <name type="scientific">Acanthopleuribacter pedis</name>
    <dbReference type="NCBI Taxonomy" id="442870"/>
    <lineage>
        <taxon>Bacteria</taxon>
        <taxon>Pseudomonadati</taxon>
        <taxon>Acidobacteriota</taxon>
        <taxon>Holophagae</taxon>
        <taxon>Acanthopleuribacterales</taxon>
        <taxon>Acanthopleuribacteraceae</taxon>
        <taxon>Acanthopleuribacter</taxon>
    </lineage>
</organism>
<dbReference type="Proteomes" id="UP000664417">
    <property type="component" value="Unassembled WGS sequence"/>
</dbReference>
<reference evidence="1" key="1">
    <citation type="submission" date="2021-03" db="EMBL/GenBank/DDBJ databases">
        <authorList>
            <person name="Wang G."/>
        </authorList>
    </citation>
    <scope>NUCLEOTIDE SEQUENCE</scope>
    <source>
        <strain evidence="1">KCTC 12899</strain>
    </source>
</reference>
<proteinExistence type="predicted"/>
<gene>
    <name evidence="1" type="ORF">J3U88_04675</name>
</gene>
<dbReference type="RefSeq" id="WP_207857170.1">
    <property type="nucleotide sequence ID" value="NZ_JAFREP010000003.1"/>
</dbReference>
<evidence type="ECO:0000313" key="2">
    <source>
        <dbReference type="Proteomes" id="UP000664417"/>
    </source>
</evidence>
<dbReference type="EMBL" id="JAFREP010000003">
    <property type="protein sequence ID" value="MBO1317745.1"/>
    <property type="molecule type" value="Genomic_DNA"/>
</dbReference>
<keyword evidence="2" id="KW-1185">Reference proteome</keyword>
<evidence type="ECO:0000313" key="1">
    <source>
        <dbReference type="EMBL" id="MBO1317745.1"/>
    </source>
</evidence>